<comment type="caution">
    <text evidence="4">The sequence shown here is derived from an EMBL/GenBank/DDBJ whole genome shotgun (WGS) entry which is preliminary data.</text>
</comment>
<accession>A0ABV3AJX6</accession>
<name>A0ABV3AJX6_9ACTN</name>
<sequence length="113" mass="11812">MRTRRPLLRGAARNRPGASARLRAPATQCEARGVQGSDLDRERIGEYVDRSLMLLTAPSPVSGHDKTSAIAHKANDEGTALPAAAPASGHVSAEEFDRIAGPAAVVGPTPRHA</sequence>
<proteinExistence type="predicted"/>
<dbReference type="Proteomes" id="UP001551011">
    <property type="component" value="Unassembled WGS sequence"/>
</dbReference>
<dbReference type="Gene3D" id="1.10.40.30">
    <property type="entry name" value="Fumarase/aspartase (C-terminal domain)"/>
    <property type="match status" value="1"/>
</dbReference>
<dbReference type="RefSeq" id="WP_158712558.1">
    <property type="nucleotide sequence ID" value="NZ_JBEXDP010000107.1"/>
</dbReference>
<dbReference type="SUPFAM" id="SSF48557">
    <property type="entry name" value="L-aspartase-like"/>
    <property type="match status" value="1"/>
</dbReference>
<gene>
    <name evidence="4" type="ORF">AB0H04_36310</name>
</gene>
<dbReference type="InterPro" id="IPR018951">
    <property type="entry name" value="Fumarase_C_C"/>
</dbReference>
<protein>
    <recommendedName>
        <fullName evidence="3">Fumarase C C-terminal domain-containing protein</fullName>
    </recommendedName>
</protein>
<evidence type="ECO:0000313" key="4">
    <source>
        <dbReference type="EMBL" id="MEU5712248.1"/>
    </source>
</evidence>
<evidence type="ECO:0000259" key="3">
    <source>
        <dbReference type="Pfam" id="PF10415"/>
    </source>
</evidence>
<evidence type="ECO:0000313" key="5">
    <source>
        <dbReference type="Proteomes" id="UP001551011"/>
    </source>
</evidence>
<reference evidence="4 5" key="1">
    <citation type="submission" date="2024-06" db="EMBL/GenBank/DDBJ databases">
        <title>The Natural Products Discovery Center: Release of the First 8490 Sequenced Strains for Exploring Actinobacteria Biosynthetic Diversity.</title>
        <authorList>
            <person name="Kalkreuter E."/>
            <person name="Kautsar S.A."/>
            <person name="Yang D."/>
            <person name="Bader C.D."/>
            <person name="Teijaro C.N."/>
            <person name="Fluegel L."/>
            <person name="Davis C.M."/>
            <person name="Simpson J.R."/>
            <person name="Lauterbach L."/>
            <person name="Steele A.D."/>
            <person name="Gui C."/>
            <person name="Meng S."/>
            <person name="Li G."/>
            <person name="Viehrig K."/>
            <person name="Ye F."/>
            <person name="Su P."/>
            <person name="Kiefer A.F."/>
            <person name="Nichols A."/>
            <person name="Cepeda A.J."/>
            <person name="Yan W."/>
            <person name="Fan B."/>
            <person name="Jiang Y."/>
            <person name="Adhikari A."/>
            <person name="Zheng C.-J."/>
            <person name="Schuster L."/>
            <person name="Cowan T.M."/>
            <person name="Smanski M.J."/>
            <person name="Chevrette M.G."/>
            <person name="De Carvalho L.P.S."/>
            <person name="Shen B."/>
        </authorList>
    </citation>
    <scope>NUCLEOTIDE SEQUENCE [LARGE SCALE GENOMIC DNA]</scope>
    <source>
        <strain evidence="4 5">NPDC020594</strain>
    </source>
</reference>
<dbReference type="InterPro" id="IPR008948">
    <property type="entry name" value="L-Aspartase-like"/>
</dbReference>
<evidence type="ECO:0000256" key="1">
    <source>
        <dbReference type="ARBA" id="ARBA00023239"/>
    </source>
</evidence>
<keyword evidence="1" id="KW-0456">Lyase</keyword>
<evidence type="ECO:0000256" key="2">
    <source>
        <dbReference type="SAM" id="MobiDB-lite"/>
    </source>
</evidence>
<feature type="domain" description="Fumarase C C-terminal" evidence="3">
    <location>
        <begin position="54"/>
        <end position="105"/>
    </location>
</feature>
<keyword evidence="5" id="KW-1185">Reference proteome</keyword>
<organism evidence="4 5">
    <name type="scientific">Streptomyces flaveolus</name>
    <dbReference type="NCBI Taxonomy" id="67297"/>
    <lineage>
        <taxon>Bacteria</taxon>
        <taxon>Bacillati</taxon>
        <taxon>Actinomycetota</taxon>
        <taxon>Actinomycetes</taxon>
        <taxon>Kitasatosporales</taxon>
        <taxon>Streptomycetaceae</taxon>
        <taxon>Streptomyces</taxon>
    </lineage>
</organism>
<feature type="region of interest" description="Disordered" evidence="2">
    <location>
        <begin position="1"/>
        <end position="36"/>
    </location>
</feature>
<dbReference type="EMBL" id="JBFAEG010000034">
    <property type="protein sequence ID" value="MEU5712248.1"/>
    <property type="molecule type" value="Genomic_DNA"/>
</dbReference>
<dbReference type="Pfam" id="PF10415">
    <property type="entry name" value="FumaraseC_C"/>
    <property type="match status" value="1"/>
</dbReference>